<comment type="caution">
    <text evidence="1">The sequence shown here is derived from an EMBL/GenBank/DDBJ whole genome shotgun (WGS) entry which is preliminary data.</text>
</comment>
<sequence length="491" mass="52606">MFSKAVLVFACAGIALATEFNPLHHSGPASPYFDAPTPEHVPEATPEGCIVDQAAYIVRHGSRFPEPGSFGGWKSLFQKIQNATFTARGPLAFLPSWVPPVDDAPHEPLFLTSHGAQEAFELGAQLRQEYGFTHGGKNFTVWAAGQQRVVDTATYFMRGYLSQGNYIGLSNENQGTVVILPDSVNYTSANSLTPSAACPKYSSGVNSTVVDNFHASYRSGIAKRLNEFLHGLVLDANDVGVMGDLCGFQAALNGDTRFCNIFKDEEMLDYEYAWDLNYYYGSGPGNPFAGATGLPWVKAVAELFGSGPNVTPANSTFAPPPLLMGFTHDNNLPPVLAALGLWNDSHTSPLSLTRPDPRRTFRSSNVVSFRGYIALERLSCEKPLSESVFHKAGVLNEVPGNSTKAAKYVRVRVSAAPIPIPGCTSGPGESCPLNSFLSHVAKREGIVGDFVKTCGLQGVKNATSVASFFTDIPKASLIGVVSADNLPQLTS</sequence>
<evidence type="ECO:0000313" key="1">
    <source>
        <dbReference type="EMBL" id="KAI0034866.1"/>
    </source>
</evidence>
<accession>A0ACB8QU27</accession>
<proteinExistence type="predicted"/>
<reference evidence="1" key="1">
    <citation type="submission" date="2021-02" db="EMBL/GenBank/DDBJ databases">
        <authorList>
            <consortium name="DOE Joint Genome Institute"/>
            <person name="Ahrendt S."/>
            <person name="Looney B.P."/>
            <person name="Miyauchi S."/>
            <person name="Morin E."/>
            <person name="Drula E."/>
            <person name="Courty P.E."/>
            <person name="Chicoki N."/>
            <person name="Fauchery L."/>
            <person name="Kohler A."/>
            <person name="Kuo A."/>
            <person name="Labutti K."/>
            <person name="Pangilinan J."/>
            <person name="Lipzen A."/>
            <person name="Riley R."/>
            <person name="Andreopoulos W."/>
            <person name="He G."/>
            <person name="Johnson J."/>
            <person name="Barry K.W."/>
            <person name="Grigoriev I.V."/>
            <person name="Nagy L."/>
            <person name="Hibbett D."/>
            <person name="Henrissat B."/>
            <person name="Matheny P.B."/>
            <person name="Labbe J."/>
            <person name="Martin F."/>
        </authorList>
    </citation>
    <scope>NUCLEOTIDE SEQUENCE</scope>
    <source>
        <strain evidence="1">EC-137</strain>
    </source>
</reference>
<gene>
    <name evidence="1" type="ORF">K488DRAFT_44609</name>
</gene>
<keyword evidence="2" id="KW-1185">Reference proteome</keyword>
<evidence type="ECO:0000313" key="2">
    <source>
        <dbReference type="Proteomes" id="UP000814128"/>
    </source>
</evidence>
<dbReference type="Proteomes" id="UP000814128">
    <property type="component" value="Unassembled WGS sequence"/>
</dbReference>
<reference evidence="1" key="2">
    <citation type="journal article" date="2022" name="New Phytol.">
        <title>Evolutionary transition to the ectomycorrhizal habit in the genomes of a hyperdiverse lineage of mushroom-forming fungi.</title>
        <authorList>
            <person name="Looney B."/>
            <person name="Miyauchi S."/>
            <person name="Morin E."/>
            <person name="Drula E."/>
            <person name="Courty P.E."/>
            <person name="Kohler A."/>
            <person name="Kuo A."/>
            <person name="LaButti K."/>
            <person name="Pangilinan J."/>
            <person name="Lipzen A."/>
            <person name="Riley R."/>
            <person name="Andreopoulos W."/>
            <person name="He G."/>
            <person name="Johnson J."/>
            <person name="Nolan M."/>
            <person name="Tritt A."/>
            <person name="Barry K.W."/>
            <person name="Grigoriev I.V."/>
            <person name="Nagy L.G."/>
            <person name="Hibbett D."/>
            <person name="Henrissat B."/>
            <person name="Matheny P.B."/>
            <person name="Labbe J."/>
            <person name="Martin F.M."/>
        </authorList>
    </citation>
    <scope>NUCLEOTIDE SEQUENCE</scope>
    <source>
        <strain evidence="1">EC-137</strain>
    </source>
</reference>
<protein>
    <submittedName>
        <fullName evidence="1">Phosphoglycerate mutase-like protein</fullName>
    </submittedName>
</protein>
<organism evidence="1 2">
    <name type="scientific">Vararia minispora EC-137</name>
    <dbReference type="NCBI Taxonomy" id="1314806"/>
    <lineage>
        <taxon>Eukaryota</taxon>
        <taxon>Fungi</taxon>
        <taxon>Dikarya</taxon>
        <taxon>Basidiomycota</taxon>
        <taxon>Agaricomycotina</taxon>
        <taxon>Agaricomycetes</taxon>
        <taxon>Russulales</taxon>
        <taxon>Lachnocladiaceae</taxon>
        <taxon>Vararia</taxon>
    </lineage>
</organism>
<name>A0ACB8QU27_9AGAM</name>
<dbReference type="EMBL" id="MU273493">
    <property type="protein sequence ID" value="KAI0034866.1"/>
    <property type="molecule type" value="Genomic_DNA"/>
</dbReference>